<feature type="region of interest" description="Disordered" evidence="1">
    <location>
        <begin position="102"/>
        <end position="131"/>
    </location>
</feature>
<gene>
    <name evidence="3" type="ORF">UFOPK3772_01388</name>
</gene>
<evidence type="ECO:0000313" key="3">
    <source>
        <dbReference type="EMBL" id="CAB4948547.1"/>
    </source>
</evidence>
<dbReference type="SUPFAM" id="SSF50090">
    <property type="entry name" value="Electron transport accessory proteins"/>
    <property type="match status" value="1"/>
</dbReference>
<name>A0A6J7JZZ9_9ZZZZ</name>
<dbReference type="InterPro" id="IPR008990">
    <property type="entry name" value="Elect_transpt_acc-like_dom_sf"/>
</dbReference>
<feature type="domain" description="Nitrile hydratase beta subunit-like N-terminal" evidence="2">
    <location>
        <begin position="20"/>
        <end position="109"/>
    </location>
</feature>
<dbReference type="InterPro" id="IPR042262">
    <property type="entry name" value="CN_hydtase_beta_C"/>
</dbReference>
<protein>
    <submittedName>
        <fullName evidence="3">Unannotated protein</fullName>
    </submittedName>
</protein>
<accession>A0A6J7JZZ9</accession>
<evidence type="ECO:0000256" key="1">
    <source>
        <dbReference type="SAM" id="MobiDB-lite"/>
    </source>
</evidence>
<dbReference type="InterPro" id="IPR049054">
    <property type="entry name" value="CN_hydtase_beta-like_N"/>
</dbReference>
<dbReference type="InterPro" id="IPR023808">
    <property type="entry name" value="Nitrile_Hydratase_acc_put"/>
</dbReference>
<sequence>MMSAVIELDIEGPAAPPRANGELVFAEPWESRAFGLAMSLNESGVFTWDEFREELIAAISSWEQSAQPGDCYSYYQCWLTALERISITHDLIPAHSLRERAQELADRPAGYDHGHDHDHDHDHDDHDDHDH</sequence>
<dbReference type="NCBIfam" id="TIGR03889">
    <property type="entry name" value="nitrile_acc"/>
    <property type="match status" value="1"/>
</dbReference>
<dbReference type="Gene3D" id="1.10.472.20">
    <property type="entry name" value="Nitrile hydratase, beta subunit"/>
    <property type="match status" value="1"/>
</dbReference>
<reference evidence="3" key="1">
    <citation type="submission" date="2020-05" db="EMBL/GenBank/DDBJ databases">
        <authorList>
            <person name="Chiriac C."/>
            <person name="Salcher M."/>
            <person name="Ghai R."/>
            <person name="Kavagutti S V."/>
        </authorList>
    </citation>
    <scope>NUCLEOTIDE SEQUENCE</scope>
</reference>
<dbReference type="Pfam" id="PF21006">
    <property type="entry name" value="NHase_beta_N"/>
    <property type="match status" value="1"/>
</dbReference>
<proteinExistence type="predicted"/>
<organism evidence="3">
    <name type="scientific">freshwater metagenome</name>
    <dbReference type="NCBI Taxonomy" id="449393"/>
    <lineage>
        <taxon>unclassified sequences</taxon>
        <taxon>metagenomes</taxon>
        <taxon>ecological metagenomes</taxon>
    </lineage>
</organism>
<dbReference type="EMBL" id="CAFBNE010000038">
    <property type="protein sequence ID" value="CAB4948547.1"/>
    <property type="molecule type" value="Genomic_DNA"/>
</dbReference>
<dbReference type="AlphaFoldDB" id="A0A6J7JZZ9"/>
<evidence type="ECO:0000259" key="2">
    <source>
        <dbReference type="Pfam" id="PF21006"/>
    </source>
</evidence>